<feature type="transmembrane region" description="Helical" evidence="8">
    <location>
        <begin position="202"/>
        <end position="223"/>
    </location>
</feature>
<name>A0A7W8DLP6_9BACT</name>
<proteinExistence type="inferred from homology"/>
<protein>
    <submittedName>
        <fullName evidence="9">GntP family gluconate:H+ symporter</fullName>
    </submittedName>
</protein>
<accession>A0A7W8DLP6</accession>
<comment type="similarity">
    <text evidence="7">Belongs to the GntP permease family.</text>
</comment>
<feature type="transmembrane region" description="Helical" evidence="8">
    <location>
        <begin position="353"/>
        <end position="370"/>
    </location>
</feature>
<evidence type="ECO:0000256" key="3">
    <source>
        <dbReference type="ARBA" id="ARBA00022475"/>
    </source>
</evidence>
<feature type="transmembrane region" description="Helical" evidence="8">
    <location>
        <begin position="163"/>
        <end position="182"/>
    </location>
</feature>
<dbReference type="InterPro" id="IPR003474">
    <property type="entry name" value="Glcn_transporter"/>
</dbReference>
<evidence type="ECO:0000256" key="8">
    <source>
        <dbReference type="SAM" id="Phobius"/>
    </source>
</evidence>
<gene>
    <name evidence="9" type="ORF">HNQ65_004214</name>
</gene>
<dbReference type="PANTHER" id="PTHR30354">
    <property type="entry name" value="GNT FAMILY GLUCONATE TRANSPORTER"/>
    <property type="match status" value="1"/>
</dbReference>
<feature type="transmembrane region" description="Helical" evidence="8">
    <location>
        <begin position="128"/>
        <end position="151"/>
    </location>
</feature>
<dbReference type="EMBL" id="JACHIG010000010">
    <property type="protein sequence ID" value="MBB5034609.1"/>
    <property type="molecule type" value="Genomic_DNA"/>
</dbReference>
<dbReference type="PANTHER" id="PTHR30354:SF22">
    <property type="entry name" value="HIGH-AFFINITY GLUCONATE TRANSPORTER"/>
    <property type="match status" value="1"/>
</dbReference>
<dbReference type="GO" id="GO:0015128">
    <property type="term" value="F:gluconate transmembrane transporter activity"/>
    <property type="evidence" value="ECO:0007669"/>
    <property type="project" value="InterPro"/>
</dbReference>
<dbReference type="GO" id="GO:0005886">
    <property type="term" value="C:plasma membrane"/>
    <property type="evidence" value="ECO:0007669"/>
    <property type="project" value="UniProtKB-SubCell"/>
</dbReference>
<feature type="transmembrane region" description="Helical" evidence="8">
    <location>
        <begin position="34"/>
        <end position="51"/>
    </location>
</feature>
<feature type="transmembrane region" description="Helical" evidence="8">
    <location>
        <begin position="88"/>
        <end position="108"/>
    </location>
</feature>
<evidence type="ECO:0000256" key="5">
    <source>
        <dbReference type="ARBA" id="ARBA00022989"/>
    </source>
</evidence>
<evidence type="ECO:0000256" key="2">
    <source>
        <dbReference type="ARBA" id="ARBA00022448"/>
    </source>
</evidence>
<reference evidence="9 10" key="1">
    <citation type="submission" date="2020-08" db="EMBL/GenBank/DDBJ databases">
        <title>Genomic Encyclopedia of Type Strains, Phase IV (KMG-IV): sequencing the most valuable type-strain genomes for metagenomic binning, comparative biology and taxonomic classification.</title>
        <authorList>
            <person name="Goeker M."/>
        </authorList>
    </citation>
    <scope>NUCLEOTIDE SEQUENCE [LARGE SCALE GENOMIC DNA]</scope>
    <source>
        <strain evidence="9 10">DSM 12252</strain>
    </source>
</reference>
<keyword evidence="2" id="KW-0813">Transport</keyword>
<sequence>MFLLAATSASYWPFVVLAVSVAFIIIGISKLRMHAFVALILAAMLAGLLAGKDSWDIVQKDGKVKAMSSMVGVVEMVSKGLGDTARDIAVSIALAAIIGMCLMESGGADKVVRRFLAFFGEKHAGWALLWSTFILSAPIFFDTMFMLMVPLAMALRMRTGKDYTLYIMAVCCGGTVTHSMTVPHPGPVAVVDDLHLNVGESIIGGMIIGAITCVFGFFVSQWLNRRTDVPLRATGGVSLEDMKGASTKPESELPSFFWSMTPVLLPIILISLTTVFELAHKSAATGAGWGASLVSALGGESGFNGVRAWVDFIGHKNIALLIGAAIALWVLARQRGLSLKKVEDLVGPPLETAGMIILITSAGGAFGLALRSAGVGDAVQSLAQGYSLNLVLLGWVVAAVVRVAQGSATVAMLTASSIMAPMLANTPLGCHPVYLFTSIGFGAMCCSWMNDSGFWVVNRLSGMTEKETLRTWTLQLTADSVIGLLVTLVLSKLVPMV</sequence>
<feature type="transmembrane region" description="Helical" evidence="8">
    <location>
        <begin position="312"/>
        <end position="332"/>
    </location>
</feature>
<keyword evidence="5 8" id="KW-1133">Transmembrane helix</keyword>
<organism evidence="9 10">
    <name type="scientific">Prosthecobacter vanneervenii</name>
    <dbReference type="NCBI Taxonomy" id="48466"/>
    <lineage>
        <taxon>Bacteria</taxon>
        <taxon>Pseudomonadati</taxon>
        <taxon>Verrucomicrobiota</taxon>
        <taxon>Verrucomicrobiia</taxon>
        <taxon>Verrucomicrobiales</taxon>
        <taxon>Verrucomicrobiaceae</taxon>
        <taxon>Prosthecobacter</taxon>
    </lineage>
</organism>
<comment type="caution">
    <text evidence="9">The sequence shown here is derived from an EMBL/GenBank/DDBJ whole genome shotgun (WGS) entry which is preliminary data.</text>
</comment>
<evidence type="ECO:0000256" key="1">
    <source>
        <dbReference type="ARBA" id="ARBA00004651"/>
    </source>
</evidence>
<dbReference type="Pfam" id="PF02447">
    <property type="entry name" value="GntP_permease"/>
    <property type="match status" value="1"/>
</dbReference>
<keyword evidence="3" id="KW-1003">Cell membrane</keyword>
<keyword evidence="4 8" id="KW-0812">Transmembrane</keyword>
<feature type="transmembrane region" description="Helical" evidence="8">
    <location>
        <begin position="9"/>
        <end position="28"/>
    </location>
</feature>
<feature type="transmembrane region" description="Helical" evidence="8">
    <location>
        <begin position="390"/>
        <end position="413"/>
    </location>
</feature>
<keyword evidence="6 8" id="KW-0472">Membrane</keyword>
<evidence type="ECO:0000256" key="7">
    <source>
        <dbReference type="ARBA" id="ARBA00049663"/>
    </source>
</evidence>
<evidence type="ECO:0000256" key="4">
    <source>
        <dbReference type="ARBA" id="ARBA00022692"/>
    </source>
</evidence>
<dbReference type="AlphaFoldDB" id="A0A7W8DLP6"/>
<evidence type="ECO:0000256" key="6">
    <source>
        <dbReference type="ARBA" id="ARBA00023136"/>
    </source>
</evidence>
<evidence type="ECO:0000313" key="10">
    <source>
        <dbReference type="Proteomes" id="UP000590740"/>
    </source>
</evidence>
<keyword evidence="10" id="KW-1185">Reference proteome</keyword>
<dbReference type="Proteomes" id="UP000590740">
    <property type="component" value="Unassembled WGS sequence"/>
</dbReference>
<feature type="transmembrane region" description="Helical" evidence="8">
    <location>
        <begin position="256"/>
        <end position="276"/>
    </location>
</feature>
<dbReference type="NCBIfam" id="TIGR00791">
    <property type="entry name" value="gntP"/>
    <property type="match status" value="1"/>
</dbReference>
<evidence type="ECO:0000313" key="9">
    <source>
        <dbReference type="EMBL" id="MBB5034609.1"/>
    </source>
</evidence>
<comment type="subcellular location">
    <subcellularLocation>
        <location evidence="1">Cell membrane</location>
        <topology evidence="1">Multi-pass membrane protein</topology>
    </subcellularLocation>
</comment>
<dbReference type="RefSeq" id="WP_184342583.1">
    <property type="nucleotide sequence ID" value="NZ_JACHIG010000010.1"/>
</dbReference>